<dbReference type="AlphaFoldDB" id="A0A9N9EI80"/>
<dbReference type="Proteomes" id="UP000789342">
    <property type="component" value="Unassembled WGS sequence"/>
</dbReference>
<accession>A0A9N9EI80</accession>
<organism evidence="1 2">
    <name type="scientific">Acaulospora morrowiae</name>
    <dbReference type="NCBI Taxonomy" id="94023"/>
    <lineage>
        <taxon>Eukaryota</taxon>
        <taxon>Fungi</taxon>
        <taxon>Fungi incertae sedis</taxon>
        <taxon>Mucoromycota</taxon>
        <taxon>Glomeromycotina</taxon>
        <taxon>Glomeromycetes</taxon>
        <taxon>Diversisporales</taxon>
        <taxon>Acaulosporaceae</taxon>
        <taxon>Acaulospora</taxon>
    </lineage>
</organism>
<protein>
    <submittedName>
        <fullName evidence="1">12453_t:CDS:1</fullName>
    </submittedName>
</protein>
<keyword evidence="2" id="KW-1185">Reference proteome</keyword>
<evidence type="ECO:0000313" key="2">
    <source>
        <dbReference type="Proteomes" id="UP000789342"/>
    </source>
</evidence>
<name>A0A9N9EI80_9GLOM</name>
<evidence type="ECO:0000313" key="1">
    <source>
        <dbReference type="EMBL" id="CAG8675009.1"/>
    </source>
</evidence>
<proteinExistence type="predicted"/>
<reference evidence="1" key="1">
    <citation type="submission" date="2021-06" db="EMBL/GenBank/DDBJ databases">
        <authorList>
            <person name="Kallberg Y."/>
            <person name="Tangrot J."/>
            <person name="Rosling A."/>
        </authorList>
    </citation>
    <scope>NUCLEOTIDE SEQUENCE</scope>
    <source>
        <strain evidence="1">CL551</strain>
    </source>
</reference>
<gene>
    <name evidence="1" type="ORF">AMORRO_LOCUS10987</name>
</gene>
<comment type="caution">
    <text evidence="1">The sequence shown here is derived from an EMBL/GenBank/DDBJ whole genome shotgun (WGS) entry which is preliminary data.</text>
</comment>
<dbReference type="EMBL" id="CAJVPV010013115">
    <property type="protein sequence ID" value="CAG8675009.1"/>
    <property type="molecule type" value="Genomic_DNA"/>
</dbReference>
<sequence>MDGGRTGSAKGRPLLCHKDAIWAVNLSRTKVVKYFYRIYAFAVKTGENKVRKGNKGKRSEVSYRHCYQLWIFVISAIPDGRCD</sequence>